<gene>
    <name evidence="2" type="ORF">D1825_13390</name>
</gene>
<organism evidence="2 3">
    <name type="scientific">Cellulomonas rhizosphaerae</name>
    <dbReference type="NCBI Taxonomy" id="2293719"/>
    <lineage>
        <taxon>Bacteria</taxon>
        <taxon>Bacillati</taxon>
        <taxon>Actinomycetota</taxon>
        <taxon>Actinomycetes</taxon>
        <taxon>Micrococcales</taxon>
        <taxon>Cellulomonadaceae</taxon>
        <taxon>Cellulomonas</taxon>
    </lineage>
</organism>
<evidence type="ECO:0000256" key="1">
    <source>
        <dbReference type="SAM" id="Phobius"/>
    </source>
</evidence>
<evidence type="ECO:0008006" key="4">
    <source>
        <dbReference type="Google" id="ProtNLM"/>
    </source>
</evidence>
<dbReference type="AlphaFoldDB" id="A0A413RJJ5"/>
<dbReference type="RefSeq" id="WP_118767915.1">
    <property type="nucleotide sequence ID" value="NZ_QWKP01000211.1"/>
</dbReference>
<keyword evidence="1" id="KW-0812">Transmembrane</keyword>
<evidence type="ECO:0000313" key="2">
    <source>
        <dbReference type="EMBL" id="RHA38722.1"/>
    </source>
</evidence>
<proteinExistence type="predicted"/>
<reference evidence="2 3" key="1">
    <citation type="submission" date="2018-08" db="EMBL/GenBank/DDBJ databases">
        <title>Cellulomonas rhizosphaerae sp. nov., a novel actinomycete isolated from soil.</title>
        <authorList>
            <person name="Tian Y."/>
        </authorList>
    </citation>
    <scope>NUCLEOTIDE SEQUENCE [LARGE SCALE GENOMIC DNA]</scope>
    <source>
        <strain evidence="2 3">NEAU-TCZ24</strain>
    </source>
</reference>
<keyword evidence="1" id="KW-1133">Transmembrane helix</keyword>
<evidence type="ECO:0000313" key="3">
    <source>
        <dbReference type="Proteomes" id="UP000283374"/>
    </source>
</evidence>
<feature type="transmembrane region" description="Helical" evidence="1">
    <location>
        <begin position="37"/>
        <end position="54"/>
    </location>
</feature>
<accession>A0A413RJJ5</accession>
<name>A0A413RJJ5_9CELL</name>
<sequence>MNPFLIGVIVLVGLVAFLAAIWWAVAAADEFDCGIIVRFAPLAILVIVGVALLVQASRDEEAKGPCLREETGYTMVGKVMTPYTYCVERGTWVDQ</sequence>
<dbReference type="EMBL" id="QWKP01000211">
    <property type="protein sequence ID" value="RHA38722.1"/>
    <property type="molecule type" value="Genomic_DNA"/>
</dbReference>
<keyword evidence="3" id="KW-1185">Reference proteome</keyword>
<dbReference type="Proteomes" id="UP000283374">
    <property type="component" value="Unassembled WGS sequence"/>
</dbReference>
<keyword evidence="1" id="KW-0472">Membrane</keyword>
<protein>
    <recommendedName>
        <fullName evidence="4">Transmembrane protein</fullName>
    </recommendedName>
</protein>
<comment type="caution">
    <text evidence="2">The sequence shown here is derived from an EMBL/GenBank/DDBJ whole genome shotgun (WGS) entry which is preliminary data.</text>
</comment>